<keyword evidence="4 13" id="KW-0812">Transmembrane</keyword>
<keyword evidence="2 12" id="KW-0245">EGF-like domain</keyword>
<dbReference type="PROSITE" id="PS00022">
    <property type="entry name" value="EGF_1"/>
    <property type="match status" value="1"/>
</dbReference>
<keyword evidence="5 14" id="KW-0732">Signal</keyword>
<evidence type="ECO:0000313" key="19">
    <source>
        <dbReference type="Proteomes" id="UP000838412"/>
    </source>
</evidence>
<evidence type="ECO:0000256" key="6">
    <source>
        <dbReference type="ARBA" id="ARBA00022737"/>
    </source>
</evidence>
<comment type="subcellular location">
    <subcellularLocation>
        <location evidence="1">Membrane</location>
        <topology evidence="1">Single-pass type I membrane protein</topology>
    </subcellularLocation>
</comment>
<dbReference type="InterPro" id="IPR018097">
    <property type="entry name" value="EGF_Ca-bd_CS"/>
</dbReference>
<dbReference type="InterPro" id="IPR000742">
    <property type="entry name" value="EGF"/>
</dbReference>
<dbReference type="PROSITE" id="PS00010">
    <property type="entry name" value="ASX_HYDROXYL"/>
    <property type="match status" value="3"/>
</dbReference>
<keyword evidence="7 13" id="KW-1133">Transmembrane helix</keyword>
<dbReference type="EMBL" id="OV696687">
    <property type="protein sequence ID" value="CAH1253065.1"/>
    <property type="molecule type" value="Genomic_DNA"/>
</dbReference>
<evidence type="ECO:0000256" key="3">
    <source>
        <dbReference type="ARBA" id="ARBA00022583"/>
    </source>
</evidence>
<dbReference type="InterPro" id="IPR001846">
    <property type="entry name" value="VWF_type-D"/>
</dbReference>
<dbReference type="PROSITE" id="PS01186">
    <property type="entry name" value="EGF_2"/>
    <property type="match status" value="5"/>
</dbReference>
<protein>
    <submittedName>
        <fullName evidence="18">MUC4 protein</fullName>
    </submittedName>
</protein>
<evidence type="ECO:0000256" key="11">
    <source>
        <dbReference type="ARBA" id="ARBA00023180"/>
    </source>
</evidence>
<evidence type="ECO:0000256" key="10">
    <source>
        <dbReference type="ARBA" id="ARBA00023170"/>
    </source>
</evidence>
<evidence type="ECO:0000259" key="16">
    <source>
        <dbReference type="PROSITE" id="PS50856"/>
    </source>
</evidence>
<dbReference type="Proteomes" id="UP000838412">
    <property type="component" value="Chromosome 2"/>
</dbReference>
<dbReference type="Pfam" id="PF23263">
    <property type="entry name" value="C8-3_MUC4"/>
    <property type="match status" value="1"/>
</dbReference>
<dbReference type="SUPFAM" id="SSF57196">
    <property type="entry name" value="EGF/Laminin"/>
    <property type="match status" value="1"/>
</dbReference>
<dbReference type="InterPro" id="IPR001881">
    <property type="entry name" value="EGF-like_Ca-bd_dom"/>
</dbReference>
<keyword evidence="10" id="KW-0675">Receptor</keyword>
<feature type="domain" description="VWFD" evidence="17">
    <location>
        <begin position="699"/>
        <end position="900"/>
    </location>
</feature>
<keyword evidence="8 13" id="KW-0472">Membrane</keyword>
<dbReference type="InterPro" id="IPR003886">
    <property type="entry name" value="NIDO_dom"/>
</dbReference>
<dbReference type="SMART" id="SM00181">
    <property type="entry name" value="EGF"/>
    <property type="match status" value="11"/>
</dbReference>
<evidence type="ECO:0000256" key="7">
    <source>
        <dbReference type="ARBA" id="ARBA00022989"/>
    </source>
</evidence>
<evidence type="ECO:0000256" key="12">
    <source>
        <dbReference type="PROSITE-ProRule" id="PRU00076"/>
    </source>
</evidence>
<dbReference type="Pfam" id="PF12662">
    <property type="entry name" value="cEGF"/>
    <property type="match status" value="1"/>
</dbReference>
<sequence>MRWLPYAASAFLALLAISSVTSQEVLRGPEGSMCSSVKSRQVSVLVETRRKRQSGIWDSIGDALGMSTPRPGSLEVRYVQQYYVDYECCLGWNRINDTCQADCYSPCVHGLCVDTNLCECDEGWEGGQCNRDADECSYLIDDCNPDISDCENTVGSYNCRCHDGYFSVNRTYCIDVVHVDECATDNGGCEQNCVDSLTSYHCTCNDGYNLAADGHACNNIDECSVDMGGCDHACRDTVGGYECSCRPRYRLVRGTECREDDMYPYGDEIGEKHKVWDQEQCLKVPTPVEGFRFFTERYFNMWICDNGLVSFRSIARPNSPARLSDSQWLKRAVLVPYLARSDPELFNSLPEKDRTKIYYSIHRQGDGHSHTKNILSRASQDGRSTPRYYLPDYQAVWAMVITWANLPPSLAAFRGERPVPLNLMRRNTFQLVISTDGCQSFATFIYPALKQEWYTEAEARIARTDRRSKIKSSEIINPAVAGYSAGNGHKDHKEEIGHGPKMKTLFRIPSTYAGNFKYALQEAGEACPSRAVAECSAWLRLNPVIPETLPGYDLLPAPGSCPCTAEQAYFDRSYTFLVKNSRSCATSRIKVRSYVGSQVYRMWRTCCYQPSYWYRYIAFYSYLRPGWRHAQAWRVGGGALISGQLGGNLVVGNAALDEVGRQSCCEGSSSYHCNLFRERRPLSVPTCAASCRQYDVTSALSWSRYDPHIRTLDSQEYTFNGLGEYVLLDANGEYMIQGRTTHAPGSIQATSFSAIVAYQRGHPPVQINLADDNNMELYMNGTLVGTFPFGDDPAEDPYEFEDDDSVAVYPNMNGPVPSLLIFFNNALSVKVTASQSMLHFEFSVPNRLKNATIGLLGNWDGNADNDFVAFDGTQLPVDAAERQIYEDFGETWRVTEADGPKKTMFTYGPGESIDSFRNDSYVPQFSAEMNFSADPLYETATEICGSRTDCLFDTLQTRDTSVGEAAIQTQQNFDQEVFSREQFPPTLDGPDRLVATVGDLLAFSVRARPDRRVARTAETNQMAFALGEGVPPDANFVTDGDTATFSWNVSSAEPFDLQIDVTNENNASAQLWPTVYLCACQHGGFCEQDIEEEGNFTTHTNGTRKFEELPCTCAVGYTGENCESELDACAENFNPCFAGVTCEDLPPPAGMHGYVCGECPTGFDGDGQNCTDTDECLTEEGSVCNHFCVNILGNFSCGCNDGFYLAEDQTTCKDVDECVFSNNCSQLCINTQGSYLCGCWDGFILSADKQDCEAANPCTSGDDPGCAPETSWCVVNGSGAAVCVCYRGFQLSGDGVTCEDADECLSGETHCNQLCNNTLGGYECYCEEGYELTDSLVEPCEDIDECFEGTHNCSTDEECINLPGGYMCVCPDGTERLDSGCVEDSQPTGAGTLEENMLVLKLAMSKNELTESRLRSFKRVVAAEMSTFCDRHVEDFASCRVRHRRDSRVAAAIFTESSVHVPPGFPKDVRRYVFLGFFVTVESSFTAVPLSVTRTVVDGALRTIEESLAAKHVIVDITSYEEYSNIEEPTTETPETETYEKFPLVQVVAGSVAGAVALVAVAITTAVCYKKHSVRRSAPADMYGVTTPAPSTYRSRSRSDSISPKAWGVDSPFTVDNDGVNSTRVDFTPVEEPIRSQAVVHSFVGSVSPPRTLQK</sequence>
<dbReference type="SUPFAM" id="SSF57184">
    <property type="entry name" value="Growth factor receptor domain"/>
    <property type="match status" value="3"/>
</dbReference>
<dbReference type="FunFam" id="2.10.25.10:FF:000009">
    <property type="entry name" value="Low-density lipoprotein receptor isoform 1"/>
    <property type="match status" value="1"/>
</dbReference>
<keyword evidence="6" id="KW-0677">Repeat</keyword>
<gene>
    <name evidence="18" type="primary">MUC4</name>
    <name evidence="18" type="ORF">BLAG_LOCUS12964</name>
</gene>
<dbReference type="OrthoDB" id="10045365at2759"/>
<dbReference type="Gene3D" id="2.10.25.10">
    <property type="entry name" value="Laminin"/>
    <property type="match status" value="10"/>
</dbReference>
<evidence type="ECO:0000256" key="9">
    <source>
        <dbReference type="ARBA" id="ARBA00023157"/>
    </source>
</evidence>
<keyword evidence="3" id="KW-0254">Endocytosis</keyword>
<dbReference type="InterPro" id="IPR051495">
    <property type="entry name" value="Epithelial_Barrier/Signaling"/>
</dbReference>
<dbReference type="FunFam" id="2.10.25.10:FF:000240">
    <property type="entry name" value="Vitamin K-dependent protein S"/>
    <property type="match status" value="2"/>
</dbReference>
<dbReference type="InterPro" id="IPR056619">
    <property type="entry name" value="C8-3_MUC4"/>
</dbReference>
<dbReference type="FunFam" id="2.10.25.10:FF:000038">
    <property type="entry name" value="Fibrillin 2"/>
    <property type="match status" value="1"/>
</dbReference>
<evidence type="ECO:0000256" key="4">
    <source>
        <dbReference type="ARBA" id="ARBA00022692"/>
    </source>
</evidence>
<evidence type="ECO:0000256" key="14">
    <source>
        <dbReference type="SAM" id="SignalP"/>
    </source>
</evidence>
<evidence type="ECO:0000256" key="8">
    <source>
        <dbReference type="ARBA" id="ARBA00023136"/>
    </source>
</evidence>
<dbReference type="Pfam" id="PF07645">
    <property type="entry name" value="EGF_CA"/>
    <property type="match status" value="4"/>
</dbReference>
<dbReference type="GO" id="GO:0006897">
    <property type="term" value="P:endocytosis"/>
    <property type="evidence" value="ECO:0007669"/>
    <property type="project" value="UniProtKB-KW"/>
</dbReference>
<dbReference type="Pfam" id="PF06119">
    <property type="entry name" value="NIDO"/>
    <property type="match status" value="1"/>
</dbReference>
<organism evidence="18 19">
    <name type="scientific">Branchiostoma lanceolatum</name>
    <name type="common">Common lancelet</name>
    <name type="synonym">Amphioxus lanceolatum</name>
    <dbReference type="NCBI Taxonomy" id="7740"/>
    <lineage>
        <taxon>Eukaryota</taxon>
        <taxon>Metazoa</taxon>
        <taxon>Chordata</taxon>
        <taxon>Cephalochordata</taxon>
        <taxon>Leptocardii</taxon>
        <taxon>Amphioxiformes</taxon>
        <taxon>Branchiostomatidae</taxon>
        <taxon>Branchiostoma</taxon>
    </lineage>
</organism>
<evidence type="ECO:0000313" key="18">
    <source>
        <dbReference type="EMBL" id="CAH1253065.1"/>
    </source>
</evidence>
<evidence type="ECO:0000256" key="2">
    <source>
        <dbReference type="ARBA" id="ARBA00022536"/>
    </source>
</evidence>
<name>A0A8J9ZFN5_BRALA</name>
<dbReference type="PROSITE" id="PS51233">
    <property type="entry name" value="VWFD"/>
    <property type="match status" value="1"/>
</dbReference>
<reference evidence="18" key="1">
    <citation type="submission" date="2022-01" db="EMBL/GenBank/DDBJ databases">
        <authorList>
            <person name="Braso-Vives M."/>
        </authorList>
    </citation>
    <scope>NUCLEOTIDE SEQUENCE</scope>
</reference>
<proteinExistence type="predicted"/>
<dbReference type="InterPro" id="IPR026823">
    <property type="entry name" value="cEGF"/>
</dbReference>
<dbReference type="PANTHER" id="PTHR13802">
    <property type="entry name" value="MUCIN 4-RELATED"/>
    <property type="match status" value="1"/>
</dbReference>
<dbReference type="CDD" id="cd00054">
    <property type="entry name" value="EGF_CA"/>
    <property type="match status" value="5"/>
</dbReference>
<dbReference type="InterPro" id="IPR005533">
    <property type="entry name" value="AMOP_dom"/>
</dbReference>
<keyword evidence="9" id="KW-1015">Disulfide bond</keyword>
<dbReference type="InterPro" id="IPR000152">
    <property type="entry name" value="EGF-type_Asp/Asn_hydroxyl_site"/>
</dbReference>
<evidence type="ECO:0000259" key="15">
    <source>
        <dbReference type="PROSITE" id="PS50026"/>
    </source>
</evidence>
<feature type="signal peptide" evidence="14">
    <location>
        <begin position="1"/>
        <end position="22"/>
    </location>
</feature>
<dbReference type="PROSITE" id="PS50026">
    <property type="entry name" value="EGF_3"/>
    <property type="match status" value="3"/>
</dbReference>
<feature type="domain" description="EGF-like" evidence="15">
    <location>
        <begin position="219"/>
        <end position="255"/>
    </location>
</feature>
<evidence type="ECO:0000256" key="5">
    <source>
        <dbReference type="ARBA" id="ARBA00022729"/>
    </source>
</evidence>
<dbReference type="GO" id="GO:0005509">
    <property type="term" value="F:calcium ion binding"/>
    <property type="evidence" value="ECO:0007669"/>
    <property type="project" value="InterPro"/>
</dbReference>
<dbReference type="GO" id="GO:0016020">
    <property type="term" value="C:membrane"/>
    <property type="evidence" value="ECO:0007669"/>
    <property type="project" value="UniProtKB-SubCell"/>
</dbReference>
<accession>A0A8J9ZFN5</accession>
<comment type="caution">
    <text evidence="12">Lacks conserved residue(s) required for the propagation of feature annotation.</text>
</comment>
<keyword evidence="11" id="KW-0325">Glycoprotein</keyword>
<feature type="chain" id="PRO_5035433268" evidence="14">
    <location>
        <begin position="23"/>
        <end position="1655"/>
    </location>
</feature>
<dbReference type="PROSITE" id="PS01187">
    <property type="entry name" value="EGF_CA"/>
    <property type="match status" value="3"/>
</dbReference>
<dbReference type="PANTHER" id="PTHR13802:SF52">
    <property type="entry name" value="MUCIN-4"/>
    <property type="match status" value="1"/>
</dbReference>
<dbReference type="Pfam" id="PF14670">
    <property type="entry name" value="FXa_inhibition"/>
    <property type="match status" value="1"/>
</dbReference>
<keyword evidence="19" id="KW-1185">Reference proteome</keyword>
<feature type="domain" description="EGF-like" evidence="15">
    <location>
        <begin position="1342"/>
        <end position="1380"/>
    </location>
</feature>
<dbReference type="Pfam" id="PF00094">
    <property type="entry name" value="VWD"/>
    <property type="match status" value="1"/>
</dbReference>
<evidence type="ECO:0000259" key="17">
    <source>
        <dbReference type="PROSITE" id="PS51233"/>
    </source>
</evidence>
<feature type="transmembrane region" description="Helical" evidence="13">
    <location>
        <begin position="1544"/>
        <end position="1569"/>
    </location>
</feature>
<evidence type="ECO:0000256" key="1">
    <source>
        <dbReference type="ARBA" id="ARBA00004479"/>
    </source>
</evidence>
<feature type="domain" description="AMOP" evidence="16">
    <location>
        <begin position="527"/>
        <end position="680"/>
    </location>
</feature>
<dbReference type="InterPro" id="IPR049883">
    <property type="entry name" value="NOTCH1_EGF-like"/>
</dbReference>
<dbReference type="PROSITE" id="PS50856">
    <property type="entry name" value="AMOP"/>
    <property type="match status" value="1"/>
</dbReference>
<evidence type="ECO:0000256" key="13">
    <source>
        <dbReference type="SAM" id="Phobius"/>
    </source>
</evidence>
<dbReference type="SMART" id="SM00179">
    <property type="entry name" value="EGF_CA"/>
    <property type="match status" value="8"/>
</dbReference>
<dbReference type="GO" id="GO:0007160">
    <property type="term" value="P:cell-matrix adhesion"/>
    <property type="evidence" value="ECO:0007669"/>
    <property type="project" value="InterPro"/>
</dbReference>
<dbReference type="InterPro" id="IPR009030">
    <property type="entry name" value="Growth_fac_rcpt_cys_sf"/>
</dbReference>
<feature type="domain" description="EGF-like" evidence="15">
    <location>
        <begin position="1125"/>
        <end position="1171"/>
    </location>
</feature>